<evidence type="ECO:0000259" key="6">
    <source>
        <dbReference type="Pfam" id="PF23121"/>
    </source>
</evidence>
<name>A0ABR0TZJ1_REHGL</name>
<evidence type="ECO:0000256" key="3">
    <source>
        <dbReference type="ARBA" id="ARBA00022833"/>
    </source>
</evidence>
<dbReference type="EMBL" id="JABTTQ020003506">
    <property type="protein sequence ID" value="KAK6115655.1"/>
    <property type="molecule type" value="Genomic_DNA"/>
</dbReference>
<dbReference type="PANTHER" id="PTHR33304">
    <property type="match status" value="1"/>
</dbReference>
<protein>
    <recommendedName>
        <fullName evidence="6">AIPP2-like SPOC-like domain-containing protein</fullName>
    </recommendedName>
</protein>
<evidence type="ECO:0000256" key="2">
    <source>
        <dbReference type="ARBA" id="ARBA00022771"/>
    </source>
</evidence>
<evidence type="ECO:0000256" key="4">
    <source>
        <dbReference type="ARBA" id="ARBA00023015"/>
    </source>
</evidence>
<keyword evidence="3" id="KW-0862">Zinc</keyword>
<dbReference type="InterPro" id="IPR049914">
    <property type="entry name" value="PHD1-3/5-6"/>
</dbReference>
<evidence type="ECO:0000256" key="5">
    <source>
        <dbReference type="ARBA" id="ARBA00023163"/>
    </source>
</evidence>
<dbReference type="Gene3D" id="3.30.40.10">
    <property type="entry name" value="Zinc/RING finger domain, C3HC4 (zinc finger)"/>
    <property type="match status" value="1"/>
</dbReference>
<dbReference type="Proteomes" id="UP001318860">
    <property type="component" value="Unassembled WGS sequence"/>
</dbReference>
<dbReference type="InterPro" id="IPR019786">
    <property type="entry name" value="Zinc_finger_PHD-type_CS"/>
</dbReference>
<organism evidence="7 8">
    <name type="scientific">Rehmannia glutinosa</name>
    <name type="common">Chinese foxglove</name>
    <dbReference type="NCBI Taxonomy" id="99300"/>
    <lineage>
        <taxon>Eukaryota</taxon>
        <taxon>Viridiplantae</taxon>
        <taxon>Streptophyta</taxon>
        <taxon>Embryophyta</taxon>
        <taxon>Tracheophyta</taxon>
        <taxon>Spermatophyta</taxon>
        <taxon>Magnoliopsida</taxon>
        <taxon>eudicotyledons</taxon>
        <taxon>Gunneridae</taxon>
        <taxon>Pentapetalae</taxon>
        <taxon>asterids</taxon>
        <taxon>lamiids</taxon>
        <taxon>Lamiales</taxon>
        <taxon>Orobanchaceae</taxon>
        <taxon>Rehmannieae</taxon>
        <taxon>Rehmannia</taxon>
    </lineage>
</organism>
<dbReference type="InterPro" id="IPR011011">
    <property type="entry name" value="Znf_FYVE_PHD"/>
</dbReference>
<gene>
    <name evidence="7" type="ORF">DH2020_007924</name>
</gene>
<sequence length="300" mass="34168">MNARSSTPDTICLQCGDIGFTNAFVFCVKCLTVAVHRYCLNVIPEAVNEFVHWVCDDCEVKVQNQPAVRKHDASRCQTKRSNSFRTYYRNETLFTQHVEENKLLDIDVSNFSKEFSKDSNISSIDDCQMRSEPVITPIWRSERVFDHLVDTMVHEELAMRADMQNAELLVFTSDETAIATLESNDVDSERNLVVVENLIHVLKDVMACLEEMFASTKFLTQNATKGFMSPKMVKGLALKKLHETKINAVSNFYMNNLVVTPLELRNMLQNPVIMVSDVGQTQKFDSSKGTRNFGNKKNEN</sequence>
<accession>A0ABR0TZJ1</accession>
<dbReference type="CDD" id="cd15489">
    <property type="entry name" value="PHD_SF"/>
    <property type="match status" value="1"/>
</dbReference>
<keyword evidence="2" id="KW-0863">Zinc-finger</keyword>
<comment type="caution">
    <text evidence="7">The sequence shown here is derived from an EMBL/GenBank/DDBJ whole genome shotgun (WGS) entry which is preliminary data.</text>
</comment>
<dbReference type="PANTHER" id="PTHR33304:SF18">
    <property type="entry name" value="CHROMATIN REGULATOR PHD FAMILY-RELATED"/>
    <property type="match status" value="1"/>
</dbReference>
<evidence type="ECO:0000313" key="8">
    <source>
        <dbReference type="Proteomes" id="UP001318860"/>
    </source>
</evidence>
<keyword evidence="4" id="KW-0805">Transcription regulation</keyword>
<evidence type="ECO:0000313" key="7">
    <source>
        <dbReference type="EMBL" id="KAK6115655.1"/>
    </source>
</evidence>
<keyword evidence="5" id="KW-0804">Transcription</keyword>
<dbReference type="InterPro" id="IPR056280">
    <property type="entry name" value="AIPP2-like_SPOC"/>
</dbReference>
<proteinExistence type="predicted"/>
<feature type="domain" description="AIPP2-like SPOC-like" evidence="6">
    <location>
        <begin position="140"/>
        <end position="175"/>
    </location>
</feature>
<keyword evidence="8" id="KW-1185">Reference proteome</keyword>
<dbReference type="SUPFAM" id="SSF57903">
    <property type="entry name" value="FYVE/PHD zinc finger"/>
    <property type="match status" value="1"/>
</dbReference>
<evidence type="ECO:0000256" key="1">
    <source>
        <dbReference type="ARBA" id="ARBA00022723"/>
    </source>
</evidence>
<keyword evidence="1" id="KW-0479">Metal-binding</keyword>
<dbReference type="PROSITE" id="PS01359">
    <property type="entry name" value="ZF_PHD_1"/>
    <property type="match status" value="1"/>
</dbReference>
<dbReference type="Pfam" id="PF23121">
    <property type="entry name" value="SPOC_AIPP2"/>
    <property type="match status" value="1"/>
</dbReference>
<dbReference type="InterPro" id="IPR013083">
    <property type="entry name" value="Znf_RING/FYVE/PHD"/>
</dbReference>
<reference evidence="7 8" key="1">
    <citation type="journal article" date="2021" name="Comput. Struct. Biotechnol. J.">
        <title>De novo genome assembly of the potent medicinal plant Rehmannia glutinosa using nanopore technology.</title>
        <authorList>
            <person name="Ma L."/>
            <person name="Dong C."/>
            <person name="Song C."/>
            <person name="Wang X."/>
            <person name="Zheng X."/>
            <person name="Niu Y."/>
            <person name="Chen S."/>
            <person name="Feng W."/>
        </authorList>
    </citation>
    <scope>NUCLEOTIDE SEQUENCE [LARGE SCALE GENOMIC DNA]</scope>
    <source>
        <strain evidence="7">DH-2019</strain>
    </source>
</reference>